<evidence type="ECO:0000313" key="7">
    <source>
        <dbReference type="EMBL" id="KAL3781210.1"/>
    </source>
</evidence>
<evidence type="ECO:0000256" key="4">
    <source>
        <dbReference type="ARBA" id="ARBA00022825"/>
    </source>
</evidence>
<proteinExistence type="inferred from homology"/>
<feature type="domain" description="Peptidase S49" evidence="6">
    <location>
        <begin position="499"/>
        <end position="602"/>
    </location>
</feature>
<sequence length="724" mass="79403">MHLQKVLLSACSIAIATPSIIHGAKSPVSQVKRIPRGLLPITAIRHSRSRQSFFGSSSSTKLISLPSVRGGGTIEINPDYEEGSDDDEHGSDSSSSDDDGIDMTKHIMTKPKTKRAKSPRAQSILKFLHQNQFSVYAMLALIAFRKDILQFVILHNIIPTKVDENGKLHLNIKWSTDGLKLLLVAQLKRRGQVDGSSTPKNSNETQIEDDEETSNEISIPILPLLIMLSLILLLLTKPSIIFSHPYLFPILTSFALRSLQNPNPDSMIAQILSMGGKGEPAVRQAYLPHLEQHYTFEQLNERYYRDWAAWRKAFPTNNDLQHHSDVEKQSHIKSDRPVQDVTTDVKSKPPSLADTYPQTYNNGTVIILDMTKLDTQATRMESIRDQISFLLHLVENESNAFFCSAESSAESEIAVHSGSDKVNSTNCTEDDGSRVINSVLADTTEAQKNATSSAAATNSEPVSSKQLEVIVLLESPGGAVSSYGLAASHLQRLRSTPGITLTICIDTVAASGGYMMACMASPNQLYCAPFAMVGSIGVISQSLNLQKTFEKYGVRPYVFRGGKMKNPVGMVGDVTKEGVVAMQDMVDRIHNAFREHVANAREGALMESLRPLPNSKYFGLGETGDHEDGVMSVIDQVANGDVFLGIQAKKLGLVDRLITSDEYISERIKHGARVLKLIVYHRPVTLSSLLAGNPPSRAPHVATEKPGLLQVLSNAFRNEHVMST</sequence>
<evidence type="ECO:0000256" key="3">
    <source>
        <dbReference type="ARBA" id="ARBA00022801"/>
    </source>
</evidence>
<feature type="compositionally biased region" description="Acidic residues" evidence="5">
    <location>
        <begin position="78"/>
        <end position="101"/>
    </location>
</feature>
<dbReference type="PANTHER" id="PTHR42987">
    <property type="entry name" value="PEPTIDASE S49"/>
    <property type="match status" value="1"/>
</dbReference>
<dbReference type="PANTHER" id="PTHR42987:SF4">
    <property type="entry name" value="PROTEASE SOHB-RELATED"/>
    <property type="match status" value="1"/>
</dbReference>
<name>A0ABD3NZ49_9STRA</name>
<organism evidence="7 8">
    <name type="scientific">Cyclotella atomus</name>
    <dbReference type="NCBI Taxonomy" id="382360"/>
    <lineage>
        <taxon>Eukaryota</taxon>
        <taxon>Sar</taxon>
        <taxon>Stramenopiles</taxon>
        <taxon>Ochrophyta</taxon>
        <taxon>Bacillariophyta</taxon>
        <taxon>Coscinodiscophyceae</taxon>
        <taxon>Thalassiosirophycidae</taxon>
        <taxon>Stephanodiscales</taxon>
        <taxon>Stephanodiscaceae</taxon>
        <taxon>Cyclotella</taxon>
    </lineage>
</organism>
<keyword evidence="3" id="KW-0378">Hydrolase</keyword>
<feature type="compositionally biased region" description="Basic and acidic residues" evidence="5">
    <location>
        <begin position="321"/>
        <end position="347"/>
    </location>
</feature>
<evidence type="ECO:0000313" key="8">
    <source>
        <dbReference type="Proteomes" id="UP001530400"/>
    </source>
</evidence>
<gene>
    <name evidence="7" type="ORF">ACHAWO_013224</name>
</gene>
<dbReference type="AlphaFoldDB" id="A0ABD3NZ49"/>
<feature type="region of interest" description="Disordered" evidence="5">
    <location>
        <begin position="192"/>
        <end position="211"/>
    </location>
</feature>
<dbReference type="EMBL" id="JALLPJ020000856">
    <property type="protein sequence ID" value="KAL3781210.1"/>
    <property type="molecule type" value="Genomic_DNA"/>
</dbReference>
<evidence type="ECO:0000256" key="5">
    <source>
        <dbReference type="SAM" id="MobiDB-lite"/>
    </source>
</evidence>
<dbReference type="CDD" id="cd07023">
    <property type="entry name" value="S49_Sppa_N_C"/>
    <property type="match status" value="1"/>
</dbReference>
<protein>
    <recommendedName>
        <fullName evidence="6">Peptidase S49 domain-containing protein</fullName>
    </recommendedName>
</protein>
<dbReference type="InterPro" id="IPR029045">
    <property type="entry name" value="ClpP/crotonase-like_dom_sf"/>
</dbReference>
<reference evidence="7 8" key="1">
    <citation type="submission" date="2024-10" db="EMBL/GenBank/DDBJ databases">
        <title>Updated reference genomes for cyclostephanoid diatoms.</title>
        <authorList>
            <person name="Roberts W.R."/>
            <person name="Alverson A.J."/>
        </authorList>
    </citation>
    <scope>NUCLEOTIDE SEQUENCE [LARGE SCALE GENOMIC DNA]</scope>
    <source>
        <strain evidence="7 8">AJA010-31</strain>
    </source>
</reference>
<evidence type="ECO:0000256" key="1">
    <source>
        <dbReference type="ARBA" id="ARBA00008683"/>
    </source>
</evidence>
<accession>A0ABD3NZ49</accession>
<feature type="compositionally biased region" description="Polar residues" evidence="5">
    <location>
        <begin position="194"/>
        <end position="205"/>
    </location>
</feature>
<dbReference type="SUPFAM" id="SSF52096">
    <property type="entry name" value="ClpP/crotonase"/>
    <property type="match status" value="1"/>
</dbReference>
<feature type="region of interest" description="Disordered" evidence="5">
    <location>
        <begin position="321"/>
        <end position="356"/>
    </location>
</feature>
<evidence type="ECO:0000256" key="2">
    <source>
        <dbReference type="ARBA" id="ARBA00022670"/>
    </source>
</evidence>
<evidence type="ECO:0000259" key="6">
    <source>
        <dbReference type="Pfam" id="PF01343"/>
    </source>
</evidence>
<feature type="compositionally biased region" description="Basic residues" evidence="5">
    <location>
        <begin position="107"/>
        <end position="118"/>
    </location>
</feature>
<keyword evidence="8" id="KW-1185">Reference proteome</keyword>
<feature type="region of interest" description="Disordered" evidence="5">
    <location>
        <begin position="65"/>
        <end position="118"/>
    </location>
</feature>
<dbReference type="Pfam" id="PF01343">
    <property type="entry name" value="Peptidase_S49"/>
    <property type="match status" value="1"/>
</dbReference>
<dbReference type="GO" id="GO:0006508">
    <property type="term" value="P:proteolysis"/>
    <property type="evidence" value="ECO:0007669"/>
    <property type="project" value="UniProtKB-KW"/>
</dbReference>
<comment type="similarity">
    <text evidence="1">Belongs to the peptidase S49 family.</text>
</comment>
<dbReference type="Gene3D" id="3.90.226.10">
    <property type="entry name" value="2-enoyl-CoA Hydratase, Chain A, domain 1"/>
    <property type="match status" value="1"/>
</dbReference>
<comment type="caution">
    <text evidence="7">The sequence shown here is derived from an EMBL/GenBank/DDBJ whole genome shotgun (WGS) entry which is preliminary data.</text>
</comment>
<dbReference type="InterPro" id="IPR047272">
    <property type="entry name" value="S49_SppA_C"/>
</dbReference>
<dbReference type="Gene3D" id="6.20.330.10">
    <property type="match status" value="1"/>
</dbReference>
<dbReference type="Proteomes" id="UP001530400">
    <property type="component" value="Unassembled WGS sequence"/>
</dbReference>
<keyword evidence="2" id="KW-0645">Protease</keyword>
<dbReference type="GO" id="GO:0008236">
    <property type="term" value="F:serine-type peptidase activity"/>
    <property type="evidence" value="ECO:0007669"/>
    <property type="project" value="UniProtKB-KW"/>
</dbReference>
<keyword evidence="4" id="KW-0720">Serine protease</keyword>
<dbReference type="InterPro" id="IPR002142">
    <property type="entry name" value="Peptidase_S49"/>
</dbReference>